<dbReference type="EMBL" id="LLWH01000165">
    <property type="protein sequence ID" value="KQB53508.1"/>
    <property type="molecule type" value="Genomic_DNA"/>
</dbReference>
<accession>A0A0N8VSJ6</accession>
<reference evidence="1 2" key="1">
    <citation type="submission" date="2015-10" db="EMBL/GenBank/DDBJ databases">
        <title>Pseudomonas helleri sp. nov. and Pseudomonas weihenstephanensis sp. nov., isolated from raw cows milk.</title>
        <authorList>
            <person name="Von Neubeck M."/>
            <person name="Huptas C."/>
            <person name="Wenning M."/>
            <person name="Scherer S."/>
        </authorList>
    </citation>
    <scope>NUCLEOTIDE SEQUENCE [LARGE SCALE GENOMIC DNA]</scope>
    <source>
        <strain evidence="1 2">BSTT44</strain>
    </source>
</reference>
<sequence>MICFVSSALLRPQPALLLLLVGTAEGCDLLILKTKDCEQARSCKCVQQPKQKGPPQPDVVAAQG</sequence>
<protein>
    <submittedName>
        <fullName evidence="1">Uncharacterized protein</fullName>
    </submittedName>
</protein>
<proteinExistence type="predicted"/>
<dbReference type="AlphaFoldDB" id="A0A0N8VSJ6"/>
<organism evidence="1 2">
    <name type="scientific">Pseudomonas endophytica</name>
    <dbReference type="NCBI Taxonomy" id="1563157"/>
    <lineage>
        <taxon>Bacteria</taxon>
        <taxon>Pseudomonadati</taxon>
        <taxon>Pseudomonadota</taxon>
        <taxon>Gammaproteobacteria</taxon>
        <taxon>Pseudomonadales</taxon>
        <taxon>Pseudomonadaceae</taxon>
        <taxon>Pseudomonas</taxon>
    </lineage>
</organism>
<evidence type="ECO:0000313" key="1">
    <source>
        <dbReference type="EMBL" id="KQB53508.1"/>
    </source>
</evidence>
<gene>
    <name evidence="1" type="ORF">AQS70_01800</name>
</gene>
<comment type="caution">
    <text evidence="1">The sequence shown here is derived from an EMBL/GenBank/DDBJ whole genome shotgun (WGS) entry which is preliminary data.</text>
</comment>
<keyword evidence="2" id="KW-1185">Reference proteome</keyword>
<dbReference type="Proteomes" id="UP000050342">
    <property type="component" value="Unassembled WGS sequence"/>
</dbReference>
<name>A0A0N8VSJ6_9PSED</name>
<evidence type="ECO:0000313" key="2">
    <source>
        <dbReference type="Proteomes" id="UP000050342"/>
    </source>
</evidence>